<evidence type="ECO:0000256" key="1">
    <source>
        <dbReference type="ARBA" id="ARBA00022801"/>
    </source>
</evidence>
<protein>
    <submittedName>
        <fullName evidence="5">DEAD/DEAH box helicase</fullName>
    </submittedName>
</protein>
<dbReference type="Gene3D" id="3.40.50.300">
    <property type="entry name" value="P-loop containing nucleotide triphosphate hydrolases"/>
    <property type="match status" value="1"/>
</dbReference>
<evidence type="ECO:0000256" key="2">
    <source>
        <dbReference type="SAM" id="MobiDB-lite"/>
    </source>
</evidence>
<gene>
    <name evidence="5" type="ORF">FOF52_08150</name>
</gene>
<feature type="domain" description="Helicase C-terminal" evidence="4">
    <location>
        <begin position="866"/>
        <end position="1022"/>
    </location>
</feature>
<dbReference type="Proteomes" id="UP000832041">
    <property type="component" value="Chromosome"/>
</dbReference>
<dbReference type="EMBL" id="CP051627">
    <property type="protein sequence ID" value="UPT20936.1"/>
    <property type="molecule type" value="Genomic_DNA"/>
</dbReference>
<dbReference type="InterPro" id="IPR022138">
    <property type="entry name" value="DUF3670"/>
</dbReference>
<dbReference type="PROSITE" id="PS51192">
    <property type="entry name" value="HELICASE_ATP_BIND_1"/>
    <property type="match status" value="1"/>
</dbReference>
<dbReference type="InterPro" id="IPR049730">
    <property type="entry name" value="SNF2/RAD54-like_C"/>
</dbReference>
<dbReference type="InterPro" id="IPR038718">
    <property type="entry name" value="SNF2-like_sf"/>
</dbReference>
<reference evidence="5 6" key="1">
    <citation type="submission" date="2020-04" db="EMBL/GenBank/DDBJ databases">
        <title>Thermobifida alba genome sequencing and assembly.</title>
        <authorList>
            <person name="Luzics S."/>
            <person name="Horvath B."/>
            <person name="Nagy I."/>
            <person name="Toth A."/>
            <person name="Nagy I."/>
            <person name="Kukolya J."/>
        </authorList>
    </citation>
    <scope>NUCLEOTIDE SEQUENCE [LARGE SCALE GENOMIC DNA]</scope>
    <source>
        <strain evidence="5 6">DSM 43795</strain>
    </source>
</reference>
<dbReference type="InterPro" id="IPR014001">
    <property type="entry name" value="Helicase_ATP-bd"/>
</dbReference>
<dbReference type="InterPro" id="IPR000330">
    <property type="entry name" value="SNF2_N"/>
</dbReference>
<dbReference type="SMART" id="SM00490">
    <property type="entry name" value="HELICc"/>
    <property type="match status" value="1"/>
</dbReference>
<evidence type="ECO:0000313" key="6">
    <source>
        <dbReference type="Proteomes" id="UP000832041"/>
    </source>
</evidence>
<proteinExistence type="predicted"/>
<name>A0ABY4KZS3_THEAE</name>
<evidence type="ECO:0000259" key="4">
    <source>
        <dbReference type="PROSITE" id="PS51194"/>
    </source>
</evidence>
<dbReference type="SMART" id="SM00487">
    <property type="entry name" value="DEXDc"/>
    <property type="match status" value="1"/>
</dbReference>
<dbReference type="PROSITE" id="PS51194">
    <property type="entry name" value="HELICASE_CTER"/>
    <property type="match status" value="1"/>
</dbReference>
<dbReference type="Pfam" id="PF00271">
    <property type="entry name" value="Helicase_C"/>
    <property type="match status" value="1"/>
</dbReference>
<dbReference type="GO" id="GO:0004386">
    <property type="term" value="F:helicase activity"/>
    <property type="evidence" value="ECO:0007669"/>
    <property type="project" value="UniProtKB-KW"/>
</dbReference>
<dbReference type="Pfam" id="PF12419">
    <property type="entry name" value="DUF3670"/>
    <property type="match status" value="1"/>
</dbReference>
<sequence length="1039" mass="111134">MTRFRAVRFPVGRCSAPGRPRGGDRAGRGVPLSSPPDILGAARGDDGRGRWAVLVAHAVWAGGALTLWAEDSTGRAVTASRAAVPPHPYAADAATLRGALAAALGPSAAVEPTRLMLHLPGSARHPLPSPALPPPAGSPVVSSPALRRWCLDALAVRAGAAGLLSALRDGRGRPGPVVGAALAHLFAVHAFAEDLVDRARLAPLAVGAEPCLRWRPLLTGADAAHFADLCAALPPPAYAHHAPDTPPDASTQVHAVLGALVDEVARARLGSAPPGAAPWTAALAGVDARAPRLDPALPGRLREGFDTAQRPSRPRLLLRLAEPDAEAGADDWRLELWVQSAFDPSLRLPLRDLWRGEGGAWLGPEAETAALRGLARAARVFPALDRAVGSLAPDTVPLSLREAHAFIRDAAPRLDAAGITVLLPAWSTHPALALTLAVRDRAPARRGGLGADDLVDFSLEAALGGQRVDLDELAELARLKQPLVRLRGRWTLVDPAALRQTLELLRRRGRGRMRRSRALALALGSAPDLPAPVGSVHADGALGALLDGDCEHRLTPLDAPPGFHGQLRPYQRRGAAWLRFLSDLGLGAILADDMGLGKTVQLLALLADERARGVSGPTLLVCPVSLTGNWLREAAHFTPGLRVRLHHGPDRVHGNALARLLGETDLLVTTYGVVSRDAEELAAMPWRRVVCDEAQAIKNSRTRQARAVRGLRADTRIALTGTPVENNLGELWSIMEFANPGLLGPAAGFERAFAAAARDDGGRAAALLRRRTGPFLLRRLKTDRAIISDLPDKQEMRTWCTLTPEQASLYRAAVDELTERLDDADGVRRKGLVLATLSKLKQICNHPAQFLGDGSPLAGRSGKLERLEHLLGEVLAVGDKALCFTQYTAFGDRLAPYLAETLGCEVLWLHGGTPRPRREEMTRRFQESAEPMVFLLSLKAAGTGLNLTAANHVVHVDRWWNPAVENQATDRAFRIGQRRDVQVRKLVCVGTVEERVDELIERKKALAESVVGSGEEWLTELSTAELREVVRLSAEAVVG</sequence>
<evidence type="ECO:0000259" key="3">
    <source>
        <dbReference type="PROSITE" id="PS51192"/>
    </source>
</evidence>
<dbReference type="InterPro" id="IPR027417">
    <property type="entry name" value="P-loop_NTPase"/>
</dbReference>
<keyword evidence="5" id="KW-0547">Nucleotide-binding</keyword>
<keyword evidence="1" id="KW-0378">Hydrolase</keyword>
<feature type="region of interest" description="Disordered" evidence="2">
    <location>
        <begin position="15"/>
        <end position="37"/>
    </location>
</feature>
<keyword evidence="6" id="KW-1185">Reference proteome</keyword>
<organism evidence="5 6">
    <name type="scientific">Thermobifida alba</name>
    <name type="common">Thermomonospora alba</name>
    <dbReference type="NCBI Taxonomy" id="53522"/>
    <lineage>
        <taxon>Bacteria</taxon>
        <taxon>Bacillati</taxon>
        <taxon>Actinomycetota</taxon>
        <taxon>Actinomycetes</taxon>
        <taxon>Streptosporangiales</taxon>
        <taxon>Nocardiopsidaceae</taxon>
        <taxon>Thermobifida</taxon>
    </lineage>
</organism>
<accession>A0ABY4KZS3</accession>
<dbReference type="Gene3D" id="3.40.50.10810">
    <property type="entry name" value="Tandem AAA-ATPase domain"/>
    <property type="match status" value="1"/>
</dbReference>
<dbReference type="Pfam" id="PF00176">
    <property type="entry name" value="SNF2-rel_dom"/>
    <property type="match status" value="1"/>
</dbReference>
<keyword evidence="5" id="KW-0067">ATP-binding</keyword>
<dbReference type="SUPFAM" id="SSF52540">
    <property type="entry name" value="P-loop containing nucleoside triphosphate hydrolases"/>
    <property type="match status" value="2"/>
</dbReference>
<keyword evidence="5" id="KW-0347">Helicase</keyword>
<dbReference type="InterPro" id="IPR001650">
    <property type="entry name" value="Helicase_C-like"/>
</dbReference>
<evidence type="ECO:0000313" key="5">
    <source>
        <dbReference type="EMBL" id="UPT20936.1"/>
    </source>
</evidence>
<dbReference type="PANTHER" id="PTHR10799">
    <property type="entry name" value="SNF2/RAD54 HELICASE FAMILY"/>
    <property type="match status" value="1"/>
</dbReference>
<feature type="domain" description="Helicase ATP-binding" evidence="3">
    <location>
        <begin position="579"/>
        <end position="741"/>
    </location>
</feature>
<dbReference type="CDD" id="cd18793">
    <property type="entry name" value="SF2_C_SNF"/>
    <property type="match status" value="1"/>
</dbReference>